<evidence type="ECO:0000313" key="1">
    <source>
        <dbReference type="EMBL" id="KAG6678341.1"/>
    </source>
</evidence>
<dbReference type="EMBL" id="CM031838">
    <property type="protein sequence ID" value="KAG6678341.1"/>
    <property type="molecule type" value="Genomic_DNA"/>
</dbReference>
<organism evidence="1 2">
    <name type="scientific">Carya illinoinensis</name>
    <name type="common">Pecan</name>
    <dbReference type="NCBI Taxonomy" id="32201"/>
    <lineage>
        <taxon>Eukaryota</taxon>
        <taxon>Viridiplantae</taxon>
        <taxon>Streptophyta</taxon>
        <taxon>Embryophyta</taxon>
        <taxon>Tracheophyta</taxon>
        <taxon>Spermatophyta</taxon>
        <taxon>Magnoliopsida</taxon>
        <taxon>eudicotyledons</taxon>
        <taxon>Gunneridae</taxon>
        <taxon>Pentapetalae</taxon>
        <taxon>rosids</taxon>
        <taxon>fabids</taxon>
        <taxon>Fagales</taxon>
        <taxon>Juglandaceae</taxon>
        <taxon>Carya</taxon>
    </lineage>
</organism>
<comment type="caution">
    <text evidence="1">The sequence shown here is derived from an EMBL/GenBank/DDBJ whole genome shotgun (WGS) entry which is preliminary data.</text>
</comment>
<proteinExistence type="predicted"/>
<reference evidence="1" key="1">
    <citation type="submission" date="2021-01" db="EMBL/GenBank/DDBJ databases">
        <authorList>
            <person name="Lovell J.T."/>
            <person name="Bentley N."/>
            <person name="Bhattarai G."/>
            <person name="Jenkins J.W."/>
            <person name="Sreedasyam A."/>
            <person name="Alarcon Y."/>
            <person name="Bock C."/>
            <person name="Boston L."/>
            <person name="Carlson J."/>
            <person name="Cervantes K."/>
            <person name="Clermont K."/>
            <person name="Krom N."/>
            <person name="Kubenka K."/>
            <person name="Mamidi S."/>
            <person name="Mattison C."/>
            <person name="Monteros M."/>
            <person name="Pisani C."/>
            <person name="Plott C."/>
            <person name="Rajasekar S."/>
            <person name="Rhein H.S."/>
            <person name="Rohla C."/>
            <person name="Song M."/>
            <person name="Hilaire R.S."/>
            <person name="Shu S."/>
            <person name="Wells L."/>
            <person name="Wang X."/>
            <person name="Webber J."/>
            <person name="Heerema R.J."/>
            <person name="Klein P."/>
            <person name="Conner P."/>
            <person name="Grauke L."/>
            <person name="Grimwood J."/>
            <person name="Schmutz J."/>
            <person name="Randall J.J."/>
        </authorList>
    </citation>
    <scope>NUCLEOTIDE SEQUENCE</scope>
    <source>
        <tissue evidence="1">Leaf</tissue>
    </source>
</reference>
<name>A0A922D8Z0_CARIL</name>
<sequence>MLEGLRPCHRRSFFFFLKATVDLGHGLLESEIGLASFCPVGFPVALSFSWCRRNLGFYHRRRTQRFEGDWTRRDLLYWWGPRDGGDLV</sequence>
<protein>
    <submittedName>
        <fullName evidence="1">Uncharacterized protein</fullName>
    </submittedName>
</protein>
<evidence type="ECO:0000313" key="2">
    <source>
        <dbReference type="Proteomes" id="UP000811246"/>
    </source>
</evidence>
<dbReference type="AlphaFoldDB" id="A0A922D8Z0"/>
<dbReference type="Proteomes" id="UP000811246">
    <property type="component" value="Chromosome 14"/>
</dbReference>
<gene>
    <name evidence="1" type="ORF">I3842_14G076100</name>
</gene>
<accession>A0A922D8Z0</accession>